<keyword evidence="5" id="KW-0882">Thioester bond</keyword>
<evidence type="ECO:0000256" key="7">
    <source>
        <dbReference type="ARBA" id="ARBA00023180"/>
    </source>
</evidence>
<dbReference type="InterPro" id="IPR036595">
    <property type="entry name" value="A-macroglobulin_rcpt-bd_sf"/>
</dbReference>
<dbReference type="Pfam" id="PF01835">
    <property type="entry name" value="MG2"/>
    <property type="match status" value="1"/>
</dbReference>
<dbReference type="Pfam" id="PF07677">
    <property type="entry name" value="A2M_recep"/>
    <property type="match status" value="1"/>
</dbReference>
<dbReference type="CDD" id="cd02897">
    <property type="entry name" value="A2M_2"/>
    <property type="match status" value="1"/>
</dbReference>
<comment type="similarity">
    <text evidence="1">Belongs to the protease inhibitor I39 (alpha-2-macroglobulin) family.</text>
</comment>
<dbReference type="AlphaFoldDB" id="A0A3Q4AFB4"/>
<dbReference type="Ensembl" id="ENSMMOT00000002752.1">
    <property type="protein sequence ID" value="ENSMMOP00000002710.1"/>
    <property type="gene ID" value="ENSMMOG00000002192.1"/>
</dbReference>
<keyword evidence="4" id="KW-0722">Serine protease inhibitor</keyword>
<dbReference type="InterPro" id="IPR011626">
    <property type="entry name" value="Alpha-macroglobulin_TED"/>
</dbReference>
<evidence type="ECO:0000256" key="4">
    <source>
        <dbReference type="ARBA" id="ARBA00022900"/>
    </source>
</evidence>
<keyword evidence="7" id="KW-0325">Glycoprotein</keyword>
<dbReference type="GO" id="GO:0005615">
    <property type="term" value="C:extracellular space"/>
    <property type="evidence" value="ECO:0007669"/>
    <property type="project" value="InterPro"/>
</dbReference>
<dbReference type="Gene3D" id="2.60.120.1540">
    <property type="match status" value="1"/>
</dbReference>
<evidence type="ECO:0000313" key="11">
    <source>
        <dbReference type="Proteomes" id="UP000261620"/>
    </source>
</evidence>
<dbReference type="InterPro" id="IPR008930">
    <property type="entry name" value="Terpenoid_cyclase/PrenylTrfase"/>
</dbReference>
<dbReference type="Gene3D" id="2.60.40.1930">
    <property type="match status" value="2"/>
</dbReference>
<dbReference type="Gene3D" id="2.60.40.690">
    <property type="entry name" value="Alpha-macroglobulin, receptor-binding domain"/>
    <property type="match status" value="1"/>
</dbReference>
<feature type="domain" description="Alpha-2-macroglobulin bait region" evidence="8">
    <location>
        <begin position="200"/>
        <end position="347"/>
    </location>
</feature>
<reference evidence="10" key="1">
    <citation type="submission" date="2025-08" db="UniProtKB">
        <authorList>
            <consortium name="Ensembl"/>
        </authorList>
    </citation>
    <scope>IDENTIFICATION</scope>
</reference>
<dbReference type="GO" id="GO:0004867">
    <property type="term" value="F:serine-type endopeptidase inhibitor activity"/>
    <property type="evidence" value="ECO:0007669"/>
    <property type="project" value="UniProtKB-KW"/>
</dbReference>
<evidence type="ECO:0000256" key="5">
    <source>
        <dbReference type="ARBA" id="ARBA00022966"/>
    </source>
</evidence>
<evidence type="ECO:0000256" key="2">
    <source>
        <dbReference type="ARBA" id="ARBA00022690"/>
    </source>
</evidence>
<dbReference type="PROSITE" id="PS00477">
    <property type="entry name" value="ALPHA_2_MACROGLOBULIN"/>
    <property type="match status" value="1"/>
</dbReference>
<dbReference type="InterPro" id="IPR013783">
    <property type="entry name" value="Ig-like_fold"/>
</dbReference>
<protein>
    <submittedName>
        <fullName evidence="10">Uncharacterized protein</fullName>
    </submittedName>
</protein>
<evidence type="ECO:0000259" key="9">
    <source>
        <dbReference type="SMART" id="SM01361"/>
    </source>
</evidence>
<dbReference type="InterPro" id="IPR002890">
    <property type="entry name" value="MG2"/>
</dbReference>
<dbReference type="InterPro" id="IPR009048">
    <property type="entry name" value="A-macroglobulin_rcpt-bd"/>
</dbReference>
<sequence length="1081" mass="118315">NLTVRGYREDSIVFSNTTTLRYSRRNVSTFIQTDKFSYHPGGAVRLRVVSLGLDNRPYKGRVDISVQDPSGEIINGWESTENLGIMLQEFSLSQTSLLGQWAITATVNVGLKCKNELDFQPTFKINVSAFKATLFTVVFQIYGSTQFFFGKDVLQALYTSSGSDDRLLVDACVTDNSTGNIQCLESMLNSRCLSCVLTLFYYLLSPKGLKVNRTAEVNLMRNTFQLTFPNFPPTLKPSLYFSSKNTLFLLLSFQVSSRGQVLAGGTQTSSSFSLMPTVSWSPEACVTVYCILSDGEVISDTAHVHIGQLNNASLNWSSDKAQPGEQVSLTVTAAEPGSQVGIVVTGMHGDAPHTDLDQKITQFYSISGSDKTLISETMSVPDGVTSLSAVALVMSESLGLSFTPVPHTVTEYTMCAPIFGVSREEIVLEVHVLNHLEHDLEVILMLAQSEAFEFVLADRGGVSVVNAQKLALGSHMSASGLFPIRPVALGMKEISVDGVSAGASDSLVWRLLVKPEGVEQSISETLFLELAPSNLSSSKSVSFSVPPDVVTGSQRASMVLVGDILALSISSLDSLVLLPVGCGEQNMIHFAPSIYVLQYLDKSTQDNKELRSKALGYMKDGYQSQLSYQRDDGSFSAFGTSDTSGNTWLTAFVLRCFLQAQTYMQVKQSVLTRAITWLLKYQGPHGEFSEAGRLIHTEMQGGLDDGPVALTAYVLMALLEDNSYVVSQEVRGYQIKVLHSLLNISNYSLCLVAYALALANSPVAGTALNKLSSRADYRDGVMTWSSSAGLESHDWQPRSAQIEMTSYVLLALFRRGSLVEGIALMKWLSEQRNHLGGYGTTQDTIVALQALAYYAAFSGANAIDLRLSVSTSISSVVLKFPINSTNFQASQSQEVTDLTDINFFSIFDHLLECFQMNIFYNLESKAFSQNLQQTADKEAFSLAVDVTEGMDYSHMLLSVCTRLKDNQVIPQTGMAILDVGMLSGFSLSPGAAAPAGLIRKVEVLPARVSLYLDSVSQVCIKLPLFRDYKVARVQDAVVQVYDYYEPGEYSVEQLLLFPTTLIHDVYVFSQGALNYFYSFFS</sequence>
<organism evidence="10 11">
    <name type="scientific">Mola mola</name>
    <name type="common">Ocean sunfish</name>
    <name type="synonym">Tetraodon mola</name>
    <dbReference type="NCBI Taxonomy" id="94237"/>
    <lineage>
        <taxon>Eukaryota</taxon>
        <taxon>Metazoa</taxon>
        <taxon>Chordata</taxon>
        <taxon>Craniata</taxon>
        <taxon>Vertebrata</taxon>
        <taxon>Euteleostomi</taxon>
        <taxon>Actinopterygii</taxon>
        <taxon>Neopterygii</taxon>
        <taxon>Teleostei</taxon>
        <taxon>Neoteleostei</taxon>
        <taxon>Acanthomorphata</taxon>
        <taxon>Eupercaria</taxon>
        <taxon>Tetraodontiformes</taxon>
        <taxon>Molidae</taxon>
        <taxon>Mola</taxon>
    </lineage>
</organism>
<dbReference type="Pfam" id="PF07678">
    <property type="entry name" value="TED_complement"/>
    <property type="match status" value="1"/>
</dbReference>
<dbReference type="OMA" id="IDGVMMW"/>
<keyword evidence="2" id="KW-0646">Protease inhibitor</keyword>
<dbReference type="Gene3D" id="2.60.40.10">
    <property type="entry name" value="Immunoglobulins"/>
    <property type="match status" value="1"/>
</dbReference>
<evidence type="ECO:0000256" key="1">
    <source>
        <dbReference type="ARBA" id="ARBA00010952"/>
    </source>
</evidence>
<name>A0A3Q4AFB4_MOLML</name>
<dbReference type="Gene3D" id="1.50.10.20">
    <property type="match status" value="1"/>
</dbReference>
<feature type="domain" description="Alpha-macroglobulin receptor-binding" evidence="9">
    <location>
        <begin position="972"/>
        <end position="1054"/>
    </location>
</feature>
<dbReference type="Proteomes" id="UP000261620">
    <property type="component" value="Unplaced"/>
</dbReference>
<dbReference type="PANTHER" id="PTHR11412">
    <property type="entry name" value="MACROGLOBULIN / COMPLEMENT"/>
    <property type="match status" value="1"/>
</dbReference>
<keyword evidence="6" id="KW-1015">Disulfide bond</keyword>
<keyword evidence="3" id="KW-0732">Signal</keyword>
<evidence type="ECO:0000256" key="6">
    <source>
        <dbReference type="ARBA" id="ARBA00023157"/>
    </source>
</evidence>
<dbReference type="InterPro" id="IPR041813">
    <property type="entry name" value="A2M_TED"/>
</dbReference>
<dbReference type="SMART" id="SM01361">
    <property type="entry name" value="A2M_recep"/>
    <property type="match status" value="1"/>
</dbReference>
<reference evidence="10" key="2">
    <citation type="submission" date="2025-09" db="UniProtKB">
        <authorList>
            <consortium name="Ensembl"/>
        </authorList>
    </citation>
    <scope>IDENTIFICATION</scope>
</reference>
<proteinExistence type="inferred from homology"/>
<dbReference type="InterPro" id="IPR047565">
    <property type="entry name" value="Alpha-macroglob_thiol-ester_cl"/>
</dbReference>
<dbReference type="SUPFAM" id="SSF49410">
    <property type="entry name" value="Alpha-macroglobulin receptor domain"/>
    <property type="match status" value="1"/>
</dbReference>
<dbReference type="InterPro" id="IPR050473">
    <property type="entry name" value="A2M/Complement_sys"/>
</dbReference>
<evidence type="ECO:0000313" key="10">
    <source>
        <dbReference type="Ensembl" id="ENSMMOP00000002710.1"/>
    </source>
</evidence>
<evidence type="ECO:0000259" key="8">
    <source>
        <dbReference type="SMART" id="SM01359"/>
    </source>
</evidence>
<dbReference type="PANTHER" id="PTHR11412:SF136">
    <property type="entry name" value="CD109 ANTIGEN"/>
    <property type="match status" value="1"/>
</dbReference>
<accession>A0A3Q4AFB4</accession>
<dbReference type="InterPro" id="IPR011625">
    <property type="entry name" value="A2M_N_BRD"/>
</dbReference>
<keyword evidence="11" id="KW-1185">Reference proteome</keyword>
<dbReference type="Pfam" id="PF07703">
    <property type="entry name" value="A2M_BRD"/>
    <property type="match status" value="1"/>
</dbReference>
<evidence type="ECO:0000256" key="3">
    <source>
        <dbReference type="ARBA" id="ARBA00022729"/>
    </source>
</evidence>
<dbReference type="InterPro" id="IPR019742">
    <property type="entry name" value="MacrogloblnA2_CS"/>
</dbReference>
<dbReference type="FunFam" id="1.50.10.20:FF:000001">
    <property type="entry name" value="CD109 isoform 1"/>
    <property type="match status" value="1"/>
</dbReference>
<dbReference type="Gene3D" id="2.20.130.20">
    <property type="match status" value="1"/>
</dbReference>
<dbReference type="SMART" id="SM01359">
    <property type="entry name" value="A2M_N_2"/>
    <property type="match status" value="1"/>
</dbReference>
<dbReference type="SMART" id="SM01419">
    <property type="entry name" value="Thiol-ester_cl"/>
    <property type="match status" value="1"/>
</dbReference>
<dbReference type="SUPFAM" id="SSF48239">
    <property type="entry name" value="Terpenoid cyclases/Protein prenyltransferases"/>
    <property type="match status" value="1"/>
</dbReference>
<dbReference type="STRING" id="94237.ENSMMOP00000002710"/>